<evidence type="ECO:0000313" key="4">
    <source>
        <dbReference type="EMBL" id="NGY06816.1"/>
    </source>
</evidence>
<organism evidence="4 5">
    <name type="scientific">Solimonas terrae</name>
    <dbReference type="NCBI Taxonomy" id="1396819"/>
    <lineage>
        <taxon>Bacteria</taxon>
        <taxon>Pseudomonadati</taxon>
        <taxon>Pseudomonadota</taxon>
        <taxon>Gammaproteobacteria</taxon>
        <taxon>Nevskiales</taxon>
        <taxon>Nevskiaceae</taxon>
        <taxon>Solimonas</taxon>
    </lineage>
</organism>
<evidence type="ECO:0000256" key="2">
    <source>
        <dbReference type="SAM" id="SignalP"/>
    </source>
</evidence>
<dbReference type="EMBL" id="JAAMOW010000011">
    <property type="protein sequence ID" value="NGY06816.1"/>
    <property type="molecule type" value="Genomic_DNA"/>
</dbReference>
<keyword evidence="5" id="KW-1185">Reference proteome</keyword>
<dbReference type="PANTHER" id="PTHR40940:SF1">
    <property type="entry name" value="PROTEIN BATD"/>
    <property type="match status" value="1"/>
</dbReference>
<dbReference type="Pfam" id="PF25607">
    <property type="entry name" value="DUF7939"/>
    <property type="match status" value="1"/>
</dbReference>
<keyword evidence="2" id="KW-0732">Signal</keyword>
<gene>
    <name evidence="4" type="ORF">G7Y85_18740</name>
</gene>
<keyword evidence="1" id="KW-1133">Transmembrane helix</keyword>
<dbReference type="Proteomes" id="UP000472676">
    <property type="component" value="Unassembled WGS sequence"/>
</dbReference>
<feature type="signal peptide" evidence="2">
    <location>
        <begin position="1"/>
        <end position="22"/>
    </location>
</feature>
<dbReference type="InterPro" id="IPR057699">
    <property type="entry name" value="DUF7939"/>
</dbReference>
<reference evidence="4 5" key="1">
    <citation type="journal article" date="2014" name="Int. J. Syst. Evol. Microbiol.">
        <title>Solimonas terrae sp. nov., isolated from soil.</title>
        <authorList>
            <person name="Kim S.J."/>
            <person name="Moon J.Y."/>
            <person name="Weon H.Y."/>
            <person name="Ahn J.H."/>
            <person name="Chen W.M."/>
            <person name="Kwon S.W."/>
        </authorList>
    </citation>
    <scope>NUCLEOTIDE SEQUENCE [LARGE SCALE GENOMIC DNA]</scope>
    <source>
        <strain evidence="4 5">KIS83-12</strain>
    </source>
</reference>
<dbReference type="Pfam" id="PF13584">
    <property type="entry name" value="BatD"/>
    <property type="match status" value="1"/>
</dbReference>
<feature type="chain" id="PRO_5027118649" evidence="2">
    <location>
        <begin position="23"/>
        <end position="584"/>
    </location>
</feature>
<comment type="caution">
    <text evidence="4">The sequence shown here is derived from an EMBL/GenBank/DDBJ whole genome shotgun (WGS) entry which is preliminary data.</text>
</comment>
<evidence type="ECO:0000256" key="1">
    <source>
        <dbReference type="SAM" id="Phobius"/>
    </source>
</evidence>
<proteinExistence type="predicted"/>
<name>A0A6M2BW63_9GAMM</name>
<dbReference type="PANTHER" id="PTHR40940">
    <property type="entry name" value="PROTEIN BATD-RELATED"/>
    <property type="match status" value="1"/>
</dbReference>
<dbReference type="RefSeq" id="WP_166261132.1">
    <property type="nucleotide sequence ID" value="NZ_JAAMOW010000011.1"/>
</dbReference>
<keyword evidence="1" id="KW-0472">Membrane</keyword>
<feature type="domain" description="DUF7939" evidence="3">
    <location>
        <begin position="487"/>
        <end position="566"/>
    </location>
</feature>
<accession>A0A6M2BW63</accession>
<evidence type="ECO:0000259" key="3">
    <source>
        <dbReference type="Pfam" id="PF25607"/>
    </source>
</evidence>
<protein>
    <submittedName>
        <fullName evidence="4">Protein BatD</fullName>
    </submittedName>
</protein>
<sequence>MKRPLRALVLAALLLMGLPVHAAATAELDRDQVQPGDTVQLNLQRDGSGNAEPDLAPLRRDFDVLGSSRGSSIEIINGSISRHQSVRVTLSPKHAGTLSIPPLAWGGERTQALQLTVGNGGGAQTQGQAAASPHVFITSTLDEQRPYVQSSLLLTVQLHTDLPLQQASLDFNGTSDVLVQQVGKDQQSRETRNGHGFDVIERQYLLQPQRSGKFELDGPTLDAEVADRTGGGPFGNDPFFSGMLGATRPIRVHGDPISLDVRPRPAAAQGSDWLPARSLNLVQTLSADPQQLHAGDPLTLHLHLRAAGLSGAQLPDLSSKLRLPDGVKAYPDQAKLDTTVDNGEVVGTRNQDIALIAGRAGRYQLPELHLPWWDRKADVQREIVLPAMTLEVAAAGGAAGSPLPAAADNANAEHRPAVGPAAGDAGASRQLPLSARLPSRDAWPWISLAFALLWLASLCAWALHVRALRRTVRPDSASAGRRAKRPDARKAFLQACRRHDAIDAQRELLNWARQSDPAQAASGLSAIAQRLGDARIAELLQELDRACYAGADWNGEALAAALDSLDAPRKNRKAKSSELAPLYP</sequence>
<evidence type="ECO:0000313" key="5">
    <source>
        <dbReference type="Proteomes" id="UP000472676"/>
    </source>
</evidence>
<dbReference type="InterPro" id="IPR025738">
    <property type="entry name" value="BatD"/>
</dbReference>
<dbReference type="AlphaFoldDB" id="A0A6M2BW63"/>
<keyword evidence="1" id="KW-0812">Transmembrane</keyword>
<feature type="transmembrane region" description="Helical" evidence="1">
    <location>
        <begin position="442"/>
        <end position="463"/>
    </location>
</feature>